<evidence type="ECO:0000259" key="3">
    <source>
        <dbReference type="SMART" id="SM00062"/>
    </source>
</evidence>
<reference evidence="5" key="1">
    <citation type="submission" date="2019-07" db="EMBL/GenBank/DDBJ databases">
        <title>Chitinimonas sp. nov., isolated from Ny-Alesund, arctica soil.</title>
        <authorList>
            <person name="Xu Q."/>
            <person name="Peng F."/>
        </authorList>
    </citation>
    <scope>NUCLEOTIDE SEQUENCE [LARGE SCALE GENOMIC DNA]</scope>
    <source>
        <strain evidence="5">R3-44</strain>
    </source>
</reference>
<dbReference type="Gene3D" id="3.40.190.10">
    <property type="entry name" value="Periplasmic binding protein-like II"/>
    <property type="match status" value="2"/>
</dbReference>
<dbReference type="PANTHER" id="PTHR35936">
    <property type="entry name" value="MEMBRANE-BOUND LYTIC MUREIN TRANSGLYCOSYLASE F"/>
    <property type="match status" value="1"/>
</dbReference>
<sequence length="256" mass="28681">MRRLLILLALFPGLLAAAEPDKLVFALRPLPPYMEVTPNGYGGSHVEIVQRLADRLKVRLEIVECPLVRCLRMLQDGSVDITMGLAPTEERSAFLLFLQPPYAAGSPTYFYLRSSETRRLRGYQDLAGFRIGTIRGLRYFDEFDTDTQLNKEEVPDLETNFRKLVAGRIDVVPVGANVAAAMLQDGQFIGRVKPAEWVRPNKIMRYMSLARGSPWVAKVAQLEAALAAMVDAGETRTILERYESAFDAACRKANRC</sequence>
<dbReference type="Pfam" id="PF00497">
    <property type="entry name" value="SBP_bac_3"/>
    <property type="match status" value="1"/>
</dbReference>
<dbReference type="RefSeq" id="WP_144279923.1">
    <property type="nucleotide sequence ID" value="NZ_CP041730.1"/>
</dbReference>
<dbReference type="InterPro" id="IPR001638">
    <property type="entry name" value="Solute-binding_3/MltF_N"/>
</dbReference>
<gene>
    <name evidence="4" type="ORF">FNU76_20500</name>
</gene>
<dbReference type="OrthoDB" id="8454826at2"/>
<keyword evidence="1 2" id="KW-0732">Signal</keyword>
<evidence type="ECO:0000256" key="2">
    <source>
        <dbReference type="SAM" id="SignalP"/>
    </source>
</evidence>
<dbReference type="Proteomes" id="UP000317550">
    <property type="component" value="Chromosome"/>
</dbReference>
<dbReference type="EMBL" id="CP041730">
    <property type="protein sequence ID" value="QDQ28540.1"/>
    <property type="molecule type" value="Genomic_DNA"/>
</dbReference>
<evidence type="ECO:0000313" key="4">
    <source>
        <dbReference type="EMBL" id="QDQ28540.1"/>
    </source>
</evidence>
<dbReference type="SMART" id="SM00062">
    <property type="entry name" value="PBPb"/>
    <property type="match status" value="1"/>
</dbReference>
<proteinExistence type="predicted"/>
<dbReference type="PANTHER" id="PTHR35936:SF19">
    <property type="entry name" value="AMINO-ACID-BINDING PROTEIN YXEM-RELATED"/>
    <property type="match status" value="1"/>
</dbReference>
<name>A0A516SK62_9NEIS</name>
<organism evidence="4 5">
    <name type="scientific">Chitinimonas arctica</name>
    <dbReference type="NCBI Taxonomy" id="2594795"/>
    <lineage>
        <taxon>Bacteria</taxon>
        <taxon>Pseudomonadati</taxon>
        <taxon>Pseudomonadota</taxon>
        <taxon>Betaproteobacteria</taxon>
        <taxon>Neisseriales</taxon>
        <taxon>Chitinibacteraceae</taxon>
        <taxon>Chitinimonas</taxon>
    </lineage>
</organism>
<accession>A0A516SK62</accession>
<feature type="chain" id="PRO_5028115773" evidence="2">
    <location>
        <begin position="18"/>
        <end position="256"/>
    </location>
</feature>
<keyword evidence="5" id="KW-1185">Reference proteome</keyword>
<evidence type="ECO:0000313" key="5">
    <source>
        <dbReference type="Proteomes" id="UP000317550"/>
    </source>
</evidence>
<dbReference type="AlphaFoldDB" id="A0A516SK62"/>
<feature type="signal peptide" evidence="2">
    <location>
        <begin position="1"/>
        <end position="17"/>
    </location>
</feature>
<evidence type="ECO:0000256" key="1">
    <source>
        <dbReference type="ARBA" id="ARBA00022729"/>
    </source>
</evidence>
<dbReference type="KEGG" id="cari:FNU76_20500"/>
<protein>
    <submittedName>
        <fullName evidence="4">Amino acid ABC transporter substrate-binding protein</fullName>
    </submittedName>
</protein>
<dbReference type="SUPFAM" id="SSF53850">
    <property type="entry name" value="Periplasmic binding protein-like II"/>
    <property type="match status" value="1"/>
</dbReference>
<feature type="domain" description="Solute-binding protein family 3/N-terminal" evidence="3">
    <location>
        <begin position="22"/>
        <end position="245"/>
    </location>
</feature>